<dbReference type="PROSITE" id="PS51864">
    <property type="entry name" value="ASTACIN"/>
    <property type="match status" value="1"/>
</dbReference>
<dbReference type="SMART" id="SM00235">
    <property type="entry name" value="ZnMc"/>
    <property type="match status" value="1"/>
</dbReference>
<dbReference type="GO" id="GO:0006508">
    <property type="term" value="P:proteolysis"/>
    <property type="evidence" value="ECO:0007669"/>
    <property type="project" value="UniProtKB-KW"/>
</dbReference>
<comment type="caution">
    <text evidence="6">The sequence shown here is derived from an EMBL/GenBank/DDBJ whole genome shotgun (WGS) entry which is preliminary data.</text>
</comment>
<dbReference type="InterPro" id="IPR006026">
    <property type="entry name" value="Peptidase_Metallo"/>
</dbReference>
<keyword evidence="3 4" id="KW-0378">Hydrolase</keyword>
<sequence>MLHSAHRLLRLPRTSGDEDTLDGNFWLIQGSMNKRMHILGFHKRQLYESAMSAGMKDERFRWPGYPGRAVIPFVLDRSVYGIRNVIYEGMQHYHRYTCIRFKERTNERDFIRIFYGDGCWSIIGRNGGQQNLSLGNGCAWVGLVIHELGHAIGLFHEHQRSDRDNYITVYRNNVIPDQMHNFVLTDPNREVIFAPYEYASIMHYGNYAFSRQPNRLPTMVAKTGVRLYEPYEKPGFTQTDLYRIKQLYKC</sequence>
<keyword evidence="3 4" id="KW-0482">Metalloprotease</keyword>
<protein>
    <recommendedName>
        <fullName evidence="4">Metalloendopeptidase</fullName>
        <ecNumber evidence="4">3.4.24.-</ecNumber>
    </recommendedName>
</protein>
<dbReference type="Pfam" id="PF01400">
    <property type="entry name" value="Astacin"/>
    <property type="match status" value="1"/>
</dbReference>
<dbReference type="InterPro" id="IPR024079">
    <property type="entry name" value="MetalloPept_cat_dom_sf"/>
</dbReference>
<feature type="binding site" evidence="3">
    <location>
        <position position="150"/>
    </location>
    <ligand>
        <name>Zn(2+)</name>
        <dbReference type="ChEBI" id="CHEBI:29105"/>
        <note>catalytic</note>
    </ligand>
</feature>
<keyword evidence="7" id="KW-1185">Reference proteome</keyword>
<dbReference type="PRINTS" id="PR00480">
    <property type="entry name" value="ASTACIN"/>
</dbReference>
<comment type="subunit">
    <text evidence="1">Monomer.</text>
</comment>
<feature type="binding site" evidence="3">
    <location>
        <position position="156"/>
    </location>
    <ligand>
        <name>Zn(2+)</name>
        <dbReference type="ChEBI" id="CHEBI:29105"/>
        <note>catalytic</note>
    </ligand>
</feature>
<feature type="domain" description="Peptidase M12A" evidence="5">
    <location>
        <begin position="53"/>
        <end position="250"/>
    </location>
</feature>
<feature type="active site" evidence="3">
    <location>
        <position position="147"/>
    </location>
</feature>
<organism evidence="6 7">
    <name type="scientific">Trichonephila inaurata madagascariensis</name>
    <dbReference type="NCBI Taxonomy" id="2747483"/>
    <lineage>
        <taxon>Eukaryota</taxon>
        <taxon>Metazoa</taxon>
        <taxon>Ecdysozoa</taxon>
        <taxon>Arthropoda</taxon>
        <taxon>Chelicerata</taxon>
        <taxon>Arachnida</taxon>
        <taxon>Araneae</taxon>
        <taxon>Araneomorphae</taxon>
        <taxon>Entelegynae</taxon>
        <taxon>Araneoidea</taxon>
        <taxon>Nephilidae</taxon>
        <taxon>Trichonephila</taxon>
        <taxon>Trichonephila inaurata</taxon>
    </lineage>
</organism>
<reference evidence="6" key="1">
    <citation type="submission" date="2020-08" db="EMBL/GenBank/DDBJ databases">
        <title>Multicomponent nature underlies the extraordinary mechanical properties of spider dragline silk.</title>
        <authorList>
            <person name="Kono N."/>
            <person name="Nakamura H."/>
            <person name="Mori M."/>
            <person name="Yoshida Y."/>
            <person name="Ohtoshi R."/>
            <person name="Malay A.D."/>
            <person name="Moran D.A.P."/>
            <person name="Tomita M."/>
            <person name="Numata K."/>
            <person name="Arakawa K."/>
        </authorList>
    </citation>
    <scope>NUCLEOTIDE SEQUENCE</scope>
</reference>
<dbReference type="EC" id="3.4.24.-" evidence="4"/>
<comment type="caution">
    <text evidence="3">Lacks conserved residue(s) required for the propagation of feature annotation.</text>
</comment>
<evidence type="ECO:0000313" key="7">
    <source>
        <dbReference type="Proteomes" id="UP000886998"/>
    </source>
</evidence>
<feature type="binding site" evidence="3">
    <location>
        <position position="146"/>
    </location>
    <ligand>
        <name>Zn(2+)</name>
        <dbReference type="ChEBI" id="CHEBI:29105"/>
        <note>catalytic</note>
    </ligand>
</feature>
<comment type="function">
    <text evidence="2">Zinc metalloprotease. Provoques deadhesion of endothelial cells from cell cultures, and also degradation of fibronectin, fibrinogen and gelatin in vitro. Its role in the venom is not fully understood but it might act as a spreading factor that facilitates diffusion of other venom toxins. Alternatively, it might be involved in the proteolytic processing of other venom toxins or it might play a role in extra-oral digestion of prey.</text>
</comment>
<evidence type="ECO:0000256" key="4">
    <source>
        <dbReference type="RuleBase" id="RU361183"/>
    </source>
</evidence>
<keyword evidence="3 4" id="KW-0645">Protease</keyword>
<dbReference type="Proteomes" id="UP000886998">
    <property type="component" value="Unassembled WGS sequence"/>
</dbReference>
<dbReference type="Gene3D" id="3.40.390.10">
    <property type="entry name" value="Collagenase (Catalytic Domain)"/>
    <property type="match status" value="1"/>
</dbReference>
<dbReference type="GO" id="GO:0004222">
    <property type="term" value="F:metalloendopeptidase activity"/>
    <property type="evidence" value="ECO:0007669"/>
    <property type="project" value="UniProtKB-UniRule"/>
</dbReference>
<dbReference type="InterPro" id="IPR001506">
    <property type="entry name" value="Peptidase_M12A"/>
</dbReference>
<keyword evidence="3 4" id="KW-0479">Metal-binding</keyword>
<dbReference type="PANTHER" id="PTHR10127">
    <property type="entry name" value="DISCOIDIN, CUB, EGF, LAMININ , AND ZINC METALLOPROTEASE DOMAIN CONTAINING"/>
    <property type="match status" value="1"/>
</dbReference>
<keyword evidence="3 4" id="KW-0862">Zinc</keyword>
<dbReference type="GO" id="GO:0008270">
    <property type="term" value="F:zinc ion binding"/>
    <property type="evidence" value="ECO:0007669"/>
    <property type="project" value="UniProtKB-UniRule"/>
</dbReference>
<accession>A0A8X6YDW8</accession>
<dbReference type="AlphaFoldDB" id="A0A8X6YDW8"/>
<evidence type="ECO:0000259" key="5">
    <source>
        <dbReference type="PROSITE" id="PS51864"/>
    </source>
</evidence>
<proteinExistence type="predicted"/>
<comment type="cofactor">
    <cofactor evidence="3 4">
        <name>Zn(2+)</name>
        <dbReference type="ChEBI" id="CHEBI:29105"/>
    </cofactor>
    <text evidence="3 4">Binds 1 zinc ion per subunit.</text>
</comment>
<dbReference type="SUPFAM" id="SSF55486">
    <property type="entry name" value="Metalloproteases ('zincins'), catalytic domain"/>
    <property type="match status" value="1"/>
</dbReference>
<evidence type="ECO:0000313" key="6">
    <source>
        <dbReference type="EMBL" id="GFY68878.1"/>
    </source>
</evidence>
<dbReference type="EMBL" id="BMAV01017317">
    <property type="protein sequence ID" value="GFY68878.1"/>
    <property type="molecule type" value="Genomic_DNA"/>
</dbReference>
<dbReference type="InterPro" id="IPR034035">
    <property type="entry name" value="Astacin-like_dom"/>
</dbReference>
<evidence type="ECO:0000256" key="2">
    <source>
        <dbReference type="ARBA" id="ARBA00025529"/>
    </source>
</evidence>
<evidence type="ECO:0000256" key="1">
    <source>
        <dbReference type="ARBA" id="ARBA00011245"/>
    </source>
</evidence>
<dbReference type="OrthoDB" id="6427532at2759"/>
<gene>
    <name evidence="6" type="ORF">TNIN_126531</name>
</gene>
<evidence type="ECO:0000256" key="3">
    <source>
        <dbReference type="PROSITE-ProRule" id="PRU01211"/>
    </source>
</evidence>
<dbReference type="CDD" id="cd04280">
    <property type="entry name" value="ZnMc_astacin_like"/>
    <property type="match status" value="1"/>
</dbReference>
<dbReference type="PANTHER" id="PTHR10127:SF883">
    <property type="entry name" value="ZINC METALLOPROTEINASE NAS-8"/>
    <property type="match status" value="1"/>
</dbReference>
<name>A0A8X6YDW8_9ARAC</name>